<feature type="compositionally biased region" description="Polar residues" evidence="1">
    <location>
        <begin position="560"/>
        <end position="569"/>
    </location>
</feature>
<feature type="compositionally biased region" description="Low complexity" evidence="1">
    <location>
        <begin position="570"/>
        <end position="590"/>
    </location>
</feature>
<feature type="region of interest" description="Disordered" evidence="1">
    <location>
        <begin position="475"/>
        <end position="619"/>
    </location>
</feature>
<feature type="compositionally biased region" description="Basic and acidic residues" evidence="1">
    <location>
        <begin position="29"/>
        <end position="43"/>
    </location>
</feature>
<accession>A0A9Q8P2M9</accession>
<dbReference type="SUPFAM" id="SSF53474">
    <property type="entry name" value="alpha/beta-Hydrolases"/>
    <property type="match status" value="1"/>
</dbReference>
<evidence type="ECO:0000313" key="2">
    <source>
        <dbReference type="EMBL" id="UJO11083.1"/>
    </source>
</evidence>
<keyword evidence="3" id="KW-1185">Reference proteome</keyword>
<dbReference type="PANTHER" id="PTHR47842:SF3">
    <property type="entry name" value="DUF676 DOMAIN-CONTAINING PROTEIN"/>
    <property type="match status" value="1"/>
</dbReference>
<feature type="region of interest" description="Disordered" evidence="1">
    <location>
        <begin position="353"/>
        <end position="412"/>
    </location>
</feature>
<protein>
    <recommendedName>
        <fullName evidence="4">AB hydrolase-1 domain-containing protein</fullName>
    </recommendedName>
</protein>
<dbReference type="GeneID" id="71980119"/>
<dbReference type="OMA" id="HVVHSKI"/>
<feature type="compositionally biased region" description="Basic and acidic residues" evidence="1">
    <location>
        <begin position="475"/>
        <end position="489"/>
    </location>
</feature>
<feature type="compositionally biased region" description="Pro residues" evidence="1">
    <location>
        <begin position="496"/>
        <end position="505"/>
    </location>
</feature>
<sequence length="685" mass="75537">MSSLPTRSGQRPPPLPPRTPSTTTETDDAPPHELVAHQQRANEKAAAGSHPAQSTSGLMHNDPRSTSQESLAPEDHDGRRKLLLIYIHGFMGNETSFRSFPAHVHNLLAILLSDSHVVHTKIYPRYRSKNNIRIARNDFSKWLQPHQSRTTDVVLLGHSMGGLLSAEVALMPANTPSSGPLQHRIVGTINFDVPFLGMHPRVVKSGLASIFTSDGKKEPKDDSQTQLATGDDQGSQIDPSGQRPSRADALWAKPDPNYNPAFQNDVVLPVRKGWRSAWHFVNKHSDDLIGSAKKLISSHMEFGGAMANYGELKNRYARIRALEEENGKVRESVVEGGVPSRVRFINYYTASTGRLKKPSSPHRQSSRSPHRSRPSSQASISRTSLAPEAGDGNQRCASLSSTDPLKEVDASSEQWHNAMESLQIGGEAGRARKKVNKSVPQRPPPLGDLSYIQDPNIRDMVKQDHVKAVEAYEKAVADQGPHEKDESQHKQGGPARAPPPPPPPVKQEAESELTHSEREAIRLEKEKQRMEAEARRMRGEKEPSPEPSPETPQPQATTSHHSTSSIPQITSRRPSTTASTLASTSTHDTTMLSPQRSKDSTPPNPKKDRMFCTLPPKDSNGERDPCWVRVFMENVDEIGAHCGLFFVDERYERLVGDVAERIEGWIMEDLSARVGMGERGGGGKV</sequence>
<feature type="compositionally biased region" description="Basic residues" evidence="1">
    <location>
        <begin position="354"/>
        <end position="373"/>
    </location>
</feature>
<feature type="compositionally biased region" description="Basic and acidic residues" evidence="1">
    <location>
        <begin position="507"/>
        <end position="544"/>
    </location>
</feature>
<organism evidence="2 3">
    <name type="scientific">Passalora fulva</name>
    <name type="common">Tomato leaf mold</name>
    <name type="synonym">Cladosporium fulvum</name>
    <dbReference type="NCBI Taxonomy" id="5499"/>
    <lineage>
        <taxon>Eukaryota</taxon>
        <taxon>Fungi</taxon>
        <taxon>Dikarya</taxon>
        <taxon>Ascomycota</taxon>
        <taxon>Pezizomycotina</taxon>
        <taxon>Dothideomycetes</taxon>
        <taxon>Dothideomycetidae</taxon>
        <taxon>Mycosphaerellales</taxon>
        <taxon>Mycosphaerellaceae</taxon>
        <taxon>Fulvia</taxon>
    </lineage>
</organism>
<dbReference type="EMBL" id="CP090163">
    <property type="protein sequence ID" value="UJO11083.1"/>
    <property type="molecule type" value="Genomic_DNA"/>
</dbReference>
<feature type="compositionally biased region" description="Polar residues" evidence="1">
    <location>
        <begin position="51"/>
        <end position="70"/>
    </location>
</feature>
<evidence type="ECO:0008006" key="4">
    <source>
        <dbReference type="Google" id="ProtNLM"/>
    </source>
</evidence>
<dbReference type="AlphaFoldDB" id="A0A9Q8P2M9"/>
<dbReference type="OrthoDB" id="3248508at2759"/>
<evidence type="ECO:0000313" key="3">
    <source>
        <dbReference type="Proteomes" id="UP000756132"/>
    </source>
</evidence>
<dbReference type="Gene3D" id="3.40.50.1820">
    <property type="entry name" value="alpha/beta hydrolase"/>
    <property type="match status" value="1"/>
</dbReference>
<dbReference type="KEGG" id="ffu:CLAFUR5_00241"/>
<evidence type="ECO:0000256" key="1">
    <source>
        <dbReference type="SAM" id="MobiDB-lite"/>
    </source>
</evidence>
<dbReference type="RefSeq" id="XP_047755449.1">
    <property type="nucleotide sequence ID" value="XM_047899389.1"/>
</dbReference>
<feature type="compositionally biased region" description="Low complexity" evidence="1">
    <location>
        <begin position="1"/>
        <end position="10"/>
    </location>
</feature>
<proteinExistence type="predicted"/>
<gene>
    <name evidence="2" type="ORF">CLAFUR5_00241</name>
</gene>
<feature type="compositionally biased region" description="Basic and acidic residues" evidence="1">
    <location>
        <begin position="214"/>
        <end position="223"/>
    </location>
</feature>
<dbReference type="InterPro" id="IPR029058">
    <property type="entry name" value="AB_hydrolase_fold"/>
</dbReference>
<dbReference type="PANTHER" id="PTHR47842">
    <property type="entry name" value="EXPRESSED PROTEIN"/>
    <property type="match status" value="1"/>
</dbReference>
<feature type="region of interest" description="Disordered" evidence="1">
    <location>
        <begin position="1"/>
        <end position="75"/>
    </location>
</feature>
<reference evidence="2" key="1">
    <citation type="submission" date="2021-12" db="EMBL/GenBank/DDBJ databases">
        <authorList>
            <person name="Zaccaron A."/>
            <person name="Stergiopoulos I."/>
        </authorList>
    </citation>
    <scope>NUCLEOTIDE SEQUENCE</scope>
    <source>
        <strain evidence="2">Race5_Kim</strain>
    </source>
</reference>
<dbReference type="Proteomes" id="UP000756132">
    <property type="component" value="Chromosome 1"/>
</dbReference>
<name>A0A9Q8P2M9_PASFU</name>
<feature type="region of interest" description="Disordered" evidence="1">
    <location>
        <begin position="213"/>
        <end position="248"/>
    </location>
</feature>
<feature type="region of interest" description="Disordered" evidence="1">
    <location>
        <begin position="425"/>
        <end position="455"/>
    </location>
</feature>
<feature type="compositionally biased region" description="Polar residues" evidence="1">
    <location>
        <begin position="224"/>
        <end position="243"/>
    </location>
</feature>
<reference evidence="2" key="2">
    <citation type="journal article" date="2022" name="Microb. Genom.">
        <title>A chromosome-scale genome assembly of the tomato pathogen Cladosporium fulvum reveals a compartmentalized genome architecture and the presence of a dispensable chromosome.</title>
        <authorList>
            <person name="Zaccaron A.Z."/>
            <person name="Chen L.H."/>
            <person name="Samaras A."/>
            <person name="Stergiopoulos I."/>
        </authorList>
    </citation>
    <scope>NUCLEOTIDE SEQUENCE</scope>
    <source>
        <strain evidence="2">Race5_Kim</strain>
    </source>
</reference>